<name>A0A918N727_9GAMM</name>
<keyword evidence="1 2" id="KW-0808">Transferase</keyword>
<accession>A0A918N727</accession>
<dbReference type="InterPro" id="IPR000462">
    <property type="entry name" value="CDP-OH_P_trans"/>
</dbReference>
<keyword evidence="5" id="KW-1185">Reference proteome</keyword>
<dbReference type="InterPro" id="IPR043130">
    <property type="entry name" value="CDP-OH_PTrfase_TM_dom"/>
</dbReference>
<dbReference type="GO" id="GO:0016780">
    <property type="term" value="F:phosphotransferase activity, for other substituted phosphate groups"/>
    <property type="evidence" value="ECO:0007669"/>
    <property type="project" value="InterPro"/>
</dbReference>
<evidence type="ECO:0000256" key="2">
    <source>
        <dbReference type="RuleBase" id="RU003750"/>
    </source>
</evidence>
<dbReference type="Proteomes" id="UP000626148">
    <property type="component" value="Unassembled WGS sequence"/>
</dbReference>
<sequence length="205" mass="21975">MLDRWSLALVKPPLRTLAKSLNRTGLGADTVTLSGFVVGLATVPLLALEWYGLALIAIGLNRLADGLDGELARLRGATDGGAYLDIVLDFVFYAAIIAGFALANPAQNALPAAFLLWGFMGTGSSFLAFAILAERRGLTNMVYPSKGFFYLGGIAEGTETIAFFVAMCLFPEHFVVLAWVFFGLCVVTTFTRVVGGYYTLRGENV</sequence>
<proteinExistence type="inferred from homology"/>
<dbReference type="GO" id="GO:0016020">
    <property type="term" value="C:membrane"/>
    <property type="evidence" value="ECO:0007669"/>
    <property type="project" value="InterPro"/>
</dbReference>
<comment type="similarity">
    <text evidence="2">Belongs to the CDP-alcohol phosphatidyltransferase class-I family.</text>
</comment>
<keyword evidence="3" id="KW-0812">Transmembrane</keyword>
<protein>
    <submittedName>
        <fullName evidence="4">Membrane protein</fullName>
    </submittedName>
</protein>
<feature type="transmembrane region" description="Helical" evidence="3">
    <location>
        <begin position="148"/>
        <end position="170"/>
    </location>
</feature>
<dbReference type="Pfam" id="PF01066">
    <property type="entry name" value="CDP-OH_P_transf"/>
    <property type="match status" value="1"/>
</dbReference>
<evidence type="ECO:0000313" key="5">
    <source>
        <dbReference type="Proteomes" id="UP000626148"/>
    </source>
</evidence>
<evidence type="ECO:0000256" key="1">
    <source>
        <dbReference type="ARBA" id="ARBA00022679"/>
    </source>
</evidence>
<reference evidence="4" key="2">
    <citation type="submission" date="2020-09" db="EMBL/GenBank/DDBJ databases">
        <authorList>
            <person name="Sun Q."/>
            <person name="Kim S."/>
        </authorList>
    </citation>
    <scope>NUCLEOTIDE SEQUENCE</scope>
    <source>
        <strain evidence="4">KCTC 22169</strain>
    </source>
</reference>
<feature type="transmembrane region" description="Helical" evidence="3">
    <location>
        <begin position="176"/>
        <end position="200"/>
    </location>
</feature>
<dbReference type="InterPro" id="IPR048254">
    <property type="entry name" value="CDP_ALCOHOL_P_TRANSF_CS"/>
</dbReference>
<dbReference type="Gene3D" id="1.20.120.1760">
    <property type="match status" value="1"/>
</dbReference>
<keyword evidence="3" id="KW-0472">Membrane</keyword>
<keyword evidence="3" id="KW-1133">Transmembrane helix</keyword>
<dbReference type="PROSITE" id="PS00379">
    <property type="entry name" value="CDP_ALCOHOL_P_TRANSF"/>
    <property type="match status" value="1"/>
</dbReference>
<feature type="transmembrane region" description="Helical" evidence="3">
    <location>
        <begin position="36"/>
        <end position="60"/>
    </location>
</feature>
<evidence type="ECO:0000256" key="3">
    <source>
        <dbReference type="SAM" id="Phobius"/>
    </source>
</evidence>
<dbReference type="RefSeq" id="WP_189607002.1">
    <property type="nucleotide sequence ID" value="NZ_BMXR01000001.1"/>
</dbReference>
<dbReference type="AlphaFoldDB" id="A0A918N727"/>
<evidence type="ECO:0000313" key="4">
    <source>
        <dbReference type="EMBL" id="GGX42020.1"/>
    </source>
</evidence>
<dbReference type="EMBL" id="BMXR01000001">
    <property type="protein sequence ID" value="GGX42020.1"/>
    <property type="molecule type" value="Genomic_DNA"/>
</dbReference>
<reference evidence="4" key="1">
    <citation type="journal article" date="2014" name="Int. J. Syst. Evol. Microbiol.">
        <title>Complete genome sequence of Corynebacterium casei LMG S-19264T (=DSM 44701T), isolated from a smear-ripened cheese.</title>
        <authorList>
            <consortium name="US DOE Joint Genome Institute (JGI-PGF)"/>
            <person name="Walter F."/>
            <person name="Albersmeier A."/>
            <person name="Kalinowski J."/>
            <person name="Ruckert C."/>
        </authorList>
    </citation>
    <scope>NUCLEOTIDE SEQUENCE</scope>
    <source>
        <strain evidence="4">KCTC 22169</strain>
    </source>
</reference>
<dbReference type="GO" id="GO:0008654">
    <property type="term" value="P:phospholipid biosynthetic process"/>
    <property type="evidence" value="ECO:0007669"/>
    <property type="project" value="InterPro"/>
</dbReference>
<feature type="transmembrane region" description="Helical" evidence="3">
    <location>
        <begin position="109"/>
        <end position="132"/>
    </location>
</feature>
<comment type="caution">
    <text evidence="4">The sequence shown here is derived from an EMBL/GenBank/DDBJ whole genome shotgun (WGS) entry which is preliminary data.</text>
</comment>
<feature type="transmembrane region" description="Helical" evidence="3">
    <location>
        <begin position="81"/>
        <end position="103"/>
    </location>
</feature>
<organism evidence="4 5">
    <name type="scientific">Saccharospirillum salsuginis</name>
    <dbReference type="NCBI Taxonomy" id="418750"/>
    <lineage>
        <taxon>Bacteria</taxon>
        <taxon>Pseudomonadati</taxon>
        <taxon>Pseudomonadota</taxon>
        <taxon>Gammaproteobacteria</taxon>
        <taxon>Oceanospirillales</taxon>
        <taxon>Saccharospirillaceae</taxon>
        <taxon>Saccharospirillum</taxon>
    </lineage>
</organism>
<gene>
    <name evidence="4" type="ORF">GCM10007392_06190</name>
</gene>